<accession>A0A1Y1ZFC8</accession>
<comment type="caution">
    <text evidence="2">The sequence shown here is derived from an EMBL/GenBank/DDBJ whole genome shotgun (WGS) entry which is preliminary data.</text>
</comment>
<evidence type="ECO:0000313" key="3">
    <source>
        <dbReference type="Proteomes" id="UP000193144"/>
    </source>
</evidence>
<protein>
    <recommendedName>
        <fullName evidence="1">Ubiquitin-like domain-containing protein</fullName>
    </recommendedName>
</protein>
<keyword evidence="3" id="KW-1185">Reference proteome</keyword>
<evidence type="ECO:0000259" key="1">
    <source>
        <dbReference type="Pfam" id="PF22893"/>
    </source>
</evidence>
<dbReference type="EMBL" id="MCFA01000093">
    <property type="protein sequence ID" value="ORY08963.1"/>
    <property type="molecule type" value="Genomic_DNA"/>
</dbReference>
<name>A0A1Y1ZFC8_9PLEO</name>
<sequence>MPIKFEDAIGRKFGFPFQMCRTWKGVADLINSAFQHIDSLRNQVQEYQYDLVGPERQILMPTLWEDSIRP</sequence>
<reference evidence="2 3" key="1">
    <citation type="submission" date="2016-07" db="EMBL/GenBank/DDBJ databases">
        <title>Pervasive Adenine N6-methylation of Active Genes in Fungi.</title>
        <authorList>
            <consortium name="DOE Joint Genome Institute"/>
            <person name="Mondo S.J."/>
            <person name="Dannebaum R.O."/>
            <person name="Kuo R.C."/>
            <person name="Labutti K."/>
            <person name="Haridas S."/>
            <person name="Kuo A."/>
            <person name="Salamov A."/>
            <person name="Ahrendt S.R."/>
            <person name="Lipzen A."/>
            <person name="Sullivan W."/>
            <person name="Andreopoulos W.B."/>
            <person name="Clum A."/>
            <person name="Lindquist E."/>
            <person name="Daum C."/>
            <person name="Ramamoorthy G.K."/>
            <person name="Gryganskyi A."/>
            <person name="Culley D."/>
            <person name="Magnuson J.K."/>
            <person name="James T.Y."/>
            <person name="O'Malley M.A."/>
            <person name="Stajich J.E."/>
            <person name="Spatafora J.W."/>
            <person name="Visel A."/>
            <person name="Grigoriev I.V."/>
        </authorList>
    </citation>
    <scope>NUCLEOTIDE SEQUENCE [LARGE SCALE GENOMIC DNA]</scope>
    <source>
        <strain evidence="2 3">CBS 115471</strain>
    </source>
</reference>
<gene>
    <name evidence="2" type="ORF">BCR34DRAFT_488093</name>
</gene>
<feature type="domain" description="Ubiquitin-like" evidence="1">
    <location>
        <begin position="2"/>
        <end position="70"/>
    </location>
</feature>
<feature type="non-terminal residue" evidence="2">
    <location>
        <position position="70"/>
    </location>
</feature>
<evidence type="ECO:0000313" key="2">
    <source>
        <dbReference type="EMBL" id="ORY08963.1"/>
    </source>
</evidence>
<dbReference type="AlphaFoldDB" id="A0A1Y1ZFC8"/>
<dbReference type="OrthoDB" id="3045089at2759"/>
<proteinExistence type="predicted"/>
<dbReference type="STRING" id="1231657.A0A1Y1ZFC8"/>
<dbReference type="Proteomes" id="UP000193144">
    <property type="component" value="Unassembled WGS sequence"/>
</dbReference>
<organism evidence="2 3">
    <name type="scientific">Clohesyomyces aquaticus</name>
    <dbReference type="NCBI Taxonomy" id="1231657"/>
    <lineage>
        <taxon>Eukaryota</taxon>
        <taxon>Fungi</taxon>
        <taxon>Dikarya</taxon>
        <taxon>Ascomycota</taxon>
        <taxon>Pezizomycotina</taxon>
        <taxon>Dothideomycetes</taxon>
        <taxon>Pleosporomycetidae</taxon>
        <taxon>Pleosporales</taxon>
        <taxon>Lindgomycetaceae</taxon>
        <taxon>Clohesyomyces</taxon>
    </lineage>
</organism>
<dbReference type="Pfam" id="PF22893">
    <property type="entry name" value="ULD_2"/>
    <property type="match status" value="1"/>
</dbReference>
<dbReference type="InterPro" id="IPR054464">
    <property type="entry name" value="ULD_fung"/>
</dbReference>